<feature type="transmembrane region" description="Helical" evidence="1">
    <location>
        <begin position="77"/>
        <end position="96"/>
    </location>
</feature>
<feature type="transmembrane region" description="Helical" evidence="1">
    <location>
        <begin position="6"/>
        <end position="28"/>
    </location>
</feature>
<dbReference type="RefSeq" id="WP_030432916.1">
    <property type="nucleotide sequence ID" value="NZ_JOEF01000034.1"/>
</dbReference>
<evidence type="ECO:0000313" key="2">
    <source>
        <dbReference type="EMBL" id="SDM46058.1"/>
    </source>
</evidence>
<dbReference type="AlphaFoldDB" id="A0A1G9TEQ0"/>
<dbReference type="OrthoDB" id="428263at2"/>
<gene>
    <name evidence="2" type="ORF">SAMN04489726_1735</name>
</gene>
<reference evidence="2 3" key="1">
    <citation type="submission" date="2016-10" db="EMBL/GenBank/DDBJ databases">
        <authorList>
            <person name="de Groot N.N."/>
        </authorList>
    </citation>
    <scope>NUCLEOTIDE SEQUENCE [LARGE SCALE GENOMIC DNA]</scope>
    <source>
        <strain evidence="2 3">DSM 44149</strain>
    </source>
</reference>
<accession>A0A1G9TEQ0</accession>
<evidence type="ECO:0000313" key="3">
    <source>
        <dbReference type="Proteomes" id="UP000183376"/>
    </source>
</evidence>
<keyword evidence="1" id="KW-0472">Membrane</keyword>
<keyword evidence="1" id="KW-0812">Transmembrane</keyword>
<proteinExistence type="predicted"/>
<dbReference type="InterPro" id="IPR013901">
    <property type="entry name" value="Anthrone_oxy"/>
</dbReference>
<feature type="transmembrane region" description="Helical" evidence="1">
    <location>
        <begin position="49"/>
        <end position="71"/>
    </location>
</feature>
<name>A0A1G9TEQ0_ALLAB</name>
<dbReference type="Proteomes" id="UP000183376">
    <property type="component" value="Chromosome I"/>
</dbReference>
<dbReference type="Pfam" id="PF08592">
    <property type="entry name" value="Anthrone_oxy"/>
    <property type="match status" value="1"/>
</dbReference>
<keyword evidence="3" id="KW-1185">Reference proteome</keyword>
<dbReference type="STRING" id="211114.SAMN04489726_1735"/>
<protein>
    <submittedName>
        <fullName evidence="2">Uncharacterized membrane protein</fullName>
    </submittedName>
</protein>
<organism evidence="2 3">
    <name type="scientific">Allokutzneria albata</name>
    <name type="common">Kibdelosporangium albatum</name>
    <dbReference type="NCBI Taxonomy" id="211114"/>
    <lineage>
        <taxon>Bacteria</taxon>
        <taxon>Bacillati</taxon>
        <taxon>Actinomycetota</taxon>
        <taxon>Actinomycetes</taxon>
        <taxon>Pseudonocardiales</taxon>
        <taxon>Pseudonocardiaceae</taxon>
        <taxon>Allokutzneria</taxon>
    </lineage>
</organism>
<dbReference type="EMBL" id="LT629701">
    <property type="protein sequence ID" value="SDM46058.1"/>
    <property type="molecule type" value="Genomic_DNA"/>
</dbReference>
<dbReference type="eggNOG" id="COG5500">
    <property type="taxonomic scope" value="Bacteria"/>
</dbReference>
<sequence>MITLVQSLIIVVGGLLGGIYFAFSTSVMPGLRQLPAAQGIAAMRAANAAILNPAFMLVFFGAPLGSIALAILAPSPLVITAALLHVVPSLLLTMLVNVPLNNALDAADPDDEQVWKHYLTSWTRWNTVRAIACAVATLLLVL</sequence>
<keyword evidence="1" id="KW-1133">Transmembrane helix</keyword>
<evidence type="ECO:0000256" key="1">
    <source>
        <dbReference type="SAM" id="Phobius"/>
    </source>
</evidence>